<organism evidence="2 3">
    <name type="scientific">Catenovulum sediminis</name>
    <dbReference type="NCBI Taxonomy" id="1740262"/>
    <lineage>
        <taxon>Bacteria</taxon>
        <taxon>Pseudomonadati</taxon>
        <taxon>Pseudomonadota</taxon>
        <taxon>Gammaproteobacteria</taxon>
        <taxon>Alteromonadales</taxon>
        <taxon>Alteromonadaceae</taxon>
        <taxon>Catenovulum</taxon>
    </lineage>
</organism>
<dbReference type="RefSeq" id="WP_143872321.1">
    <property type="nucleotide sequence ID" value="NZ_CP041660.1"/>
</dbReference>
<dbReference type="Pfam" id="PF11743">
    <property type="entry name" value="DUF3301"/>
    <property type="match status" value="1"/>
</dbReference>
<reference evidence="2 3" key="1">
    <citation type="submission" date="2024-06" db="EMBL/GenBank/DDBJ databases">
        <authorList>
            <person name="Chen R.Y."/>
        </authorList>
    </citation>
    <scope>NUCLEOTIDE SEQUENCE [LARGE SCALE GENOMIC DNA]</scope>
    <source>
        <strain evidence="2 3">D2</strain>
    </source>
</reference>
<evidence type="ECO:0000313" key="2">
    <source>
        <dbReference type="EMBL" id="MER2492950.1"/>
    </source>
</evidence>
<feature type="transmembrane region" description="Helical" evidence="1">
    <location>
        <begin position="6"/>
        <end position="23"/>
    </location>
</feature>
<dbReference type="InterPro" id="IPR021732">
    <property type="entry name" value="DUF3301"/>
</dbReference>
<protein>
    <submittedName>
        <fullName evidence="2">DUF3301 domain-containing protein</fullName>
    </submittedName>
</protein>
<gene>
    <name evidence="2" type="ORF">ABS311_13790</name>
</gene>
<proteinExistence type="predicted"/>
<keyword evidence="1" id="KW-1133">Transmembrane helix</keyword>
<evidence type="ECO:0000256" key="1">
    <source>
        <dbReference type="SAM" id="Phobius"/>
    </source>
</evidence>
<dbReference type="EMBL" id="JBELOE010000239">
    <property type="protein sequence ID" value="MER2492950.1"/>
    <property type="molecule type" value="Genomic_DNA"/>
</dbReference>
<keyword evidence="1" id="KW-0472">Membrane</keyword>
<name>A0ABV1RJP6_9ALTE</name>
<keyword evidence="3" id="KW-1185">Reference proteome</keyword>
<evidence type="ECO:0000313" key="3">
    <source>
        <dbReference type="Proteomes" id="UP001467690"/>
    </source>
</evidence>
<keyword evidence="1" id="KW-0812">Transmembrane</keyword>
<sequence>MVQLIDIVILLIIGIVIFQFWQLRKQSEAATHYAQDYCERNDIQFISVSRAKTRLVFFKRNLLEWHSTFNFEFSGNGEDANAGQLLLIDQRLVNVTTEVYRTL</sequence>
<dbReference type="Proteomes" id="UP001467690">
    <property type="component" value="Unassembled WGS sequence"/>
</dbReference>
<accession>A0ABV1RJP6</accession>
<comment type="caution">
    <text evidence="2">The sequence shown here is derived from an EMBL/GenBank/DDBJ whole genome shotgun (WGS) entry which is preliminary data.</text>
</comment>